<accession>A0A0G0VJZ3</accession>
<dbReference type="PROSITE" id="PS51746">
    <property type="entry name" value="PPM_2"/>
    <property type="match status" value="1"/>
</dbReference>
<protein>
    <submittedName>
        <fullName evidence="2">Protein serine/threonine phosphatase</fullName>
    </submittedName>
</protein>
<dbReference type="InterPro" id="IPR001932">
    <property type="entry name" value="PPM-type_phosphatase-like_dom"/>
</dbReference>
<dbReference type="EMBL" id="LCAV01000002">
    <property type="protein sequence ID" value="KKR99931.1"/>
    <property type="molecule type" value="Genomic_DNA"/>
</dbReference>
<proteinExistence type="predicted"/>
<feature type="domain" description="PPM-type phosphatase" evidence="1">
    <location>
        <begin position="21"/>
        <end position="261"/>
    </location>
</feature>
<dbReference type="Proteomes" id="UP000034108">
    <property type="component" value="Unassembled WGS sequence"/>
</dbReference>
<dbReference type="CDD" id="cd00143">
    <property type="entry name" value="PP2Cc"/>
    <property type="match status" value="1"/>
</dbReference>
<evidence type="ECO:0000259" key="1">
    <source>
        <dbReference type="PROSITE" id="PS51746"/>
    </source>
</evidence>
<reference evidence="2 3" key="1">
    <citation type="journal article" date="2015" name="Nature">
        <title>rRNA introns, odd ribosomes, and small enigmatic genomes across a large radiation of phyla.</title>
        <authorList>
            <person name="Brown C.T."/>
            <person name="Hug L.A."/>
            <person name="Thomas B.C."/>
            <person name="Sharon I."/>
            <person name="Castelle C.J."/>
            <person name="Singh A."/>
            <person name="Wilkins M.J."/>
            <person name="Williams K.H."/>
            <person name="Banfield J.F."/>
        </authorList>
    </citation>
    <scope>NUCLEOTIDE SEQUENCE [LARGE SCALE GENOMIC DNA]</scope>
</reference>
<evidence type="ECO:0000313" key="3">
    <source>
        <dbReference type="Proteomes" id="UP000034108"/>
    </source>
</evidence>
<dbReference type="SMART" id="SM00331">
    <property type="entry name" value="PP2C_SIG"/>
    <property type="match status" value="1"/>
</dbReference>
<dbReference type="STRING" id="1619048.UU49_C0002G0045"/>
<comment type="caution">
    <text evidence="2">The sequence shown here is derived from an EMBL/GenBank/DDBJ whole genome shotgun (WGS) entry which is preliminary data.</text>
</comment>
<gene>
    <name evidence="2" type="ORF">UU49_C0002G0045</name>
</gene>
<evidence type="ECO:0000313" key="2">
    <source>
        <dbReference type="EMBL" id="KKR99931.1"/>
    </source>
</evidence>
<organism evidence="2 3">
    <name type="scientific">Candidatus Magasanikbacteria bacterium GW2011_GWC2_41_17</name>
    <dbReference type="NCBI Taxonomy" id="1619048"/>
    <lineage>
        <taxon>Bacteria</taxon>
        <taxon>Candidatus Magasanikiibacteriota</taxon>
    </lineage>
</organism>
<dbReference type="SUPFAM" id="SSF81606">
    <property type="entry name" value="PP2C-like"/>
    <property type="match status" value="1"/>
</dbReference>
<dbReference type="SMART" id="SM00332">
    <property type="entry name" value="PP2Cc"/>
    <property type="match status" value="1"/>
</dbReference>
<name>A0A0G0VJZ3_9BACT</name>
<dbReference type="InterPro" id="IPR036457">
    <property type="entry name" value="PPM-type-like_dom_sf"/>
</dbReference>
<dbReference type="Gene3D" id="3.60.40.10">
    <property type="entry name" value="PPM-type phosphatase domain"/>
    <property type="match status" value="1"/>
</dbReference>
<dbReference type="Pfam" id="PF13672">
    <property type="entry name" value="PP2C_2"/>
    <property type="match status" value="1"/>
</dbReference>
<dbReference type="AlphaFoldDB" id="A0A0G0VJZ3"/>
<sequence>MNNGEKSRADLRDIKSRVIEYAALSEAKPEKSARVNQDSHLEYQKGDLFAAVVADGIGGAPGGEIASQLMIAASKEVADREAEAETQPKKSLPKILDEMTETGDTDIRDVWNRDPQYSGMGTTFAGLIIRGNEFACANVGDTRIYRKRGSIWGQLSEDHTKEAELLKKGVSPEEAMKESHIITHEIGYGPDRIKPCHHQLPIKSGEIFLLTSDGIHTRLTDQELFDLINEQDSAETIAQKIMAATKIKGLYDDATVVVVKVK</sequence>